<dbReference type="EMBL" id="JAVHXJ020000056">
    <property type="protein sequence ID" value="MGI1898436.1"/>
    <property type="molecule type" value="Genomic_DNA"/>
</dbReference>
<evidence type="ECO:0000313" key="1">
    <source>
        <dbReference type="EMBL" id="MGI1898436.1"/>
    </source>
</evidence>
<evidence type="ECO:0000313" key="2">
    <source>
        <dbReference type="Proteomes" id="UP001354073"/>
    </source>
</evidence>
<name>A0ACC7RA04_9VIBR</name>
<organism evidence="1 2">
    <name type="scientific">Vibrio campbellii</name>
    <dbReference type="NCBI Taxonomy" id="680"/>
    <lineage>
        <taxon>Bacteria</taxon>
        <taxon>Pseudomonadati</taxon>
        <taxon>Pseudomonadota</taxon>
        <taxon>Gammaproteobacteria</taxon>
        <taxon>Vibrionales</taxon>
        <taxon>Vibrionaceae</taxon>
        <taxon>Vibrio</taxon>
    </lineage>
</organism>
<protein>
    <submittedName>
        <fullName evidence="1">Protein YgfX</fullName>
    </submittedName>
</protein>
<dbReference type="Proteomes" id="UP001354073">
    <property type="component" value="Unassembled WGS sequence"/>
</dbReference>
<comment type="caution">
    <text evidence="1">The sequence shown here is derived from an EMBL/GenBank/DDBJ whole genome shotgun (WGS) entry which is preliminary data.</text>
</comment>
<reference evidence="1" key="1">
    <citation type="submission" date="2024-11" db="EMBL/GenBank/DDBJ databases">
        <title>Identification of new Vibrio campbellii strains harboring the pVA1 plasmid isolated from Penaeus vannamei postlarvae affected by outbreaks of acute hepatopancreatic necrosis disease (AHPND) in Mexico.</title>
        <authorList>
            <person name="Gomez-Gil B."/>
            <person name="Enciso-Ibarra J."/>
        </authorList>
    </citation>
    <scope>NUCLEOTIDE SEQUENCE</scope>
    <source>
        <strain evidence="1">M270204</strain>
    </source>
</reference>
<proteinExistence type="predicted"/>
<sequence>MHRWLIKLSRTTSARFVNLKVNTSLYAQIANQLLLLGCVWALICSDIPLVLSTYLLLLILRSQMQGGFVVPSACGGWYLHRDGTVRNDKHTSTLSSVDVSATAFKVTFELTSGESATIWRDSCEDVAYRQLCLILRQWKMGAEAPI</sequence>
<gene>
    <name evidence="1" type="ORF">REH74_012985</name>
</gene>
<accession>A0ACC7RA04</accession>